<gene>
    <name evidence="2" type="ORF">L596_021341</name>
</gene>
<proteinExistence type="predicted"/>
<evidence type="ECO:0000313" key="2">
    <source>
        <dbReference type="EMBL" id="TKR69151.1"/>
    </source>
</evidence>
<feature type="chain" id="PRO_5020975404" description="SXP/RAL-2 family protein Ani s 5-like cation-binding domain-containing protein" evidence="1">
    <location>
        <begin position="24"/>
        <end position="114"/>
    </location>
</feature>
<organism evidence="2 3">
    <name type="scientific">Steinernema carpocapsae</name>
    <name type="common">Entomopathogenic nematode</name>
    <dbReference type="NCBI Taxonomy" id="34508"/>
    <lineage>
        <taxon>Eukaryota</taxon>
        <taxon>Metazoa</taxon>
        <taxon>Ecdysozoa</taxon>
        <taxon>Nematoda</taxon>
        <taxon>Chromadorea</taxon>
        <taxon>Rhabditida</taxon>
        <taxon>Tylenchina</taxon>
        <taxon>Panagrolaimomorpha</taxon>
        <taxon>Strongyloidoidea</taxon>
        <taxon>Steinernematidae</taxon>
        <taxon>Steinernema</taxon>
    </lineage>
</organism>
<name>A0A4U5MII2_STECR</name>
<keyword evidence="1" id="KW-0732">Signal</keyword>
<accession>A0A4U5MII2</accession>
<reference evidence="2 3" key="1">
    <citation type="journal article" date="2015" name="Genome Biol.">
        <title>Comparative genomics of Steinernema reveals deeply conserved gene regulatory networks.</title>
        <authorList>
            <person name="Dillman A.R."/>
            <person name="Macchietto M."/>
            <person name="Porter C.F."/>
            <person name="Rogers A."/>
            <person name="Williams B."/>
            <person name="Antoshechkin I."/>
            <person name="Lee M.M."/>
            <person name="Goodwin Z."/>
            <person name="Lu X."/>
            <person name="Lewis E.E."/>
            <person name="Goodrich-Blair H."/>
            <person name="Stock S.P."/>
            <person name="Adams B.J."/>
            <person name="Sternberg P.W."/>
            <person name="Mortazavi A."/>
        </authorList>
    </citation>
    <scope>NUCLEOTIDE SEQUENCE [LARGE SCALE GENOMIC DNA]</scope>
    <source>
        <strain evidence="2 3">ALL</strain>
    </source>
</reference>
<sequence length="114" mass="11579">MNAVALICLLLSVVFVVSNVATAADPAPAAILDPSIVTKVLSPLGPLAMKTVDNVENVAFGVIDQVPQLAMQLGDPVLGAVDSITDPLIDGNLVNNLLGNLNLGNLLGGLKLGK</sequence>
<evidence type="ECO:0000313" key="3">
    <source>
        <dbReference type="Proteomes" id="UP000298663"/>
    </source>
</evidence>
<keyword evidence="3" id="KW-1185">Reference proteome</keyword>
<evidence type="ECO:0000256" key="1">
    <source>
        <dbReference type="SAM" id="SignalP"/>
    </source>
</evidence>
<protein>
    <recommendedName>
        <fullName evidence="4">SXP/RAL-2 family protein Ani s 5-like cation-binding domain-containing protein</fullName>
    </recommendedName>
</protein>
<dbReference type="AlphaFoldDB" id="A0A4U5MII2"/>
<comment type="caution">
    <text evidence="2">The sequence shown here is derived from an EMBL/GenBank/DDBJ whole genome shotgun (WGS) entry which is preliminary data.</text>
</comment>
<feature type="signal peptide" evidence="1">
    <location>
        <begin position="1"/>
        <end position="23"/>
    </location>
</feature>
<dbReference type="Proteomes" id="UP000298663">
    <property type="component" value="Unassembled WGS sequence"/>
</dbReference>
<dbReference type="EMBL" id="AZBU02000007">
    <property type="protein sequence ID" value="TKR69151.1"/>
    <property type="molecule type" value="Genomic_DNA"/>
</dbReference>
<evidence type="ECO:0008006" key="4">
    <source>
        <dbReference type="Google" id="ProtNLM"/>
    </source>
</evidence>
<reference evidence="2 3" key="2">
    <citation type="journal article" date="2019" name="G3 (Bethesda)">
        <title>Hybrid Assembly of the Genome of the Entomopathogenic Nematode Steinernema carpocapsae Identifies the X-Chromosome.</title>
        <authorList>
            <person name="Serra L."/>
            <person name="Macchietto M."/>
            <person name="Macias-Munoz A."/>
            <person name="McGill C.J."/>
            <person name="Rodriguez I.M."/>
            <person name="Rodriguez B."/>
            <person name="Murad R."/>
            <person name="Mortazavi A."/>
        </authorList>
    </citation>
    <scope>NUCLEOTIDE SEQUENCE [LARGE SCALE GENOMIC DNA]</scope>
    <source>
        <strain evidence="2 3">ALL</strain>
    </source>
</reference>